<evidence type="ECO:0000313" key="2">
    <source>
        <dbReference type="EMBL" id="KAG2929140.1"/>
    </source>
</evidence>
<dbReference type="Proteomes" id="UP000736787">
    <property type="component" value="Unassembled WGS sequence"/>
</dbReference>
<comment type="caution">
    <text evidence="2">The sequence shown here is derived from an EMBL/GenBank/DDBJ whole genome shotgun (WGS) entry which is preliminary data.</text>
</comment>
<dbReference type="EMBL" id="RCMI01000161">
    <property type="protein sequence ID" value="KAG2929140.1"/>
    <property type="molecule type" value="Genomic_DNA"/>
</dbReference>
<dbReference type="Proteomes" id="UP000697107">
    <property type="component" value="Unassembled WGS sequence"/>
</dbReference>
<dbReference type="VEuPathDB" id="FungiDB:PC110_g19360"/>
<accession>A0A8T1CTR0</accession>
<evidence type="ECO:0000313" key="1">
    <source>
        <dbReference type="EMBL" id="KAG2852833.1"/>
    </source>
</evidence>
<dbReference type="EMBL" id="RCML01000563">
    <property type="protein sequence ID" value="KAG2973719.1"/>
    <property type="molecule type" value="Genomic_DNA"/>
</dbReference>
<dbReference type="EMBL" id="RCMV01000139">
    <property type="protein sequence ID" value="KAG3223608.1"/>
    <property type="molecule type" value="Genomic_DNA"/>
</dbReference>
<protein>
    <recommendedName>
        <fullName evidence="7">CCHC-type domain-containing protein</fullName>
    </recommendedName>
</protein>
<dbReference type="Proteomes" id="UP000760860">
    <property type="component" value="Unassembled WGS sequence"/>
</dbReference>
<gene>
    <name evidence="1" type="ORF">PC113_g14696</name>
    <name evidence="2" type="ORF">PC115_g6971</name>
    <name evidence="3" type="ORF">PC117_g8248</name>
    <name evidence="4" type="ORF">PC118_g14970</name>
    <name evidence="5" type="ORF">PC129_g5705</name>
</gene>
<evidence type="ECO:0000313" key="3">
    <source>
        <dbReference type="EMBL" id="KAG2945680.1"/>
    </source>
</evidence>
<dbReference type="EMBL" id="RCMG01000516">
    <property type="protein sequence ID" value="KAG2852833.1"/>
    <property type="molecule type" value="Genomic_DNA"/>
</dbReference>
<dbReference type="Proteomes" id="UP000735874">
    <property type="component" value="Unassembled WGS sequence"/>
</dbReference>
<dbReference type="AlphaFoldDB" id="A0A8T1CTR0"/>
<proteinExistence type="predicted"/>
<dbReference type="Proteomes" id="UP000774804">
    <property type="component" value="Unassembled WGS sequence"/>
</dbReference>
<organism evidence="2 6">
    <name type="scientific">Phytophthora cactorum</name>
    <dbReference type="NCBI Taxonomy" id="29920"/>
    <lineage>
        <taxon>Eukaryota</taxon>
        <taxon>Sar</taxon>
        <taxon>Stramenopiles</taxon>
        <taxon>Oomycota</taxon>
        <taxon>Peronosporomycetes</taxon>
        <taxon>Peronosporales</taxon>
        <taxon>Peronosporaceae</taxon>
        <taxon>Phytophthora</taxon>
    </lineage>
</organism>
<evidence type="ECO:0000313" key="4">
    <source>
        <dbReference type="EMBL" id="KAG2973719.1"/>
    </source>
</evidence>
<dbReference type="VEuPathDB" id="FungiDB:PC110_g7629"/>
<sequence>MDILGHHLTGMVERYYNQQVEGWWEEQPTLEHAMQRLLHTFATKITPAQNMKMFTAPKSAKRSWTEHYLYLVAVSEACGGADNLVLANIVHYADSVIRVSMLSRLNLARTDYLRQAEELAHFAQSTEIELRGKKLGRDDVNDVHEGRTDTRKCFKCGKPGRLKAACTSKKTDWRDTGNADFVLTVDDSDTKDGVWILDSGSSRHLVNNLALLEDPEDYESQCVAADGGTL</sequence>
<evidence type="ECO:0000313" key="5">
    <source>
        <dbReference type="EMBL" id="KAG3223608.1"/>
    </source>
</evidence>
<evidence type="ECO:0000313" key="6">
    <source>
        <dbReference type="Proteomes" id="UP000774804"/>
    </source>
</evidence>
<reference evidence="2" key="1">
    <citation type="submission" date="2018-10" db="EMBL/GenBank/DDBJ databases">
        <title>Effector identification in a new, highly contiguous assembly of the strawberry crown rot pathogen Phytophthora cactorum.</title>
        <authorList>
            <person name="Armitage A.D."/>
            <person name="Nellist C.F."/>
            <person name="Bates H."/>
            <person name="Vickerstaff R.J."/>
            <person name="Harrison R.J."/>
        </authorList>
    </citation>
    <scope>NUCLEOTIDE SEQUENCE</scope>
    <source>
        <strain evidence="1">15-7</strain>
        <strain evidence="2">4032</strain>
        <strain evidence="3">4040</strain>
        <strain evidence="4">P415</strain>
        <strain evidence="5">P421</strain>
    </source>
</reference>
<dbReference type="EMBL" id="RCMK01000176">
    <property type="protein sequence ID" value="KAG2945680.1"/>
    <property type="molecule type" value="Genomic_DNA"/>
</dbReference>
<evidence type="ECO:0008006" key="7">
    <source>
        <dbReference type="Google" id="ProtNLM"/>
    </source>
</evidence>
<name>A0A8T1CTR0_9STRA</name>